<name>A0A6G0WH86_APHCR</name>
<dbReference type="OrthoDB" id="6769653at2759"/>
<keyword evidence="3" id="KW-1185">Reference proteome</keyword>
<feature type="compositionally biased region" description="Basic and acidic residues" evidence="1">
    <location>
        <begin position="1"/>
        <end position="14"/>
    </location>
</feature>
<evidence type="ECO:0000313" key="2">
    <source>
        <dbReference type="EMBL" id="KAF0726525.1"/>
    </source>
</evidence>
<organism evidence="2 3">
    <name type="scientific">Aphis craccivora</name>
    <name type="common">Cowpea aphid</name>
    <dbReference type="NCBI Taxonomy" id="307492"/>
    <lineage>
        <taxon>Eukaryota</taxon>
        <taxon>Metazoa</taxon>
        <taxon>Ecdysozoa</taxon>
        <taxon>Arthropoda</taxon>
        <taxon>Hexapoda</taxon>
        <taxon>Insecta</taxon>
        <taxon>Pterygota</taxon>
        <taxon>Neoptera</taxon>
        <taxon>Paraneoptera</taxon>
        <taxon>Hemiptera</taxon>
        <taxon>Sternorrhyncha</taxon>
        <taxon>Aphidomorpha</taxon>
        <taxon>Aphidoidea</taxon>
        <taxon>Aphididae</taxon>
        <taxon>Aphidini</taxon>
        <taxon>Aphis</taxon>
        <taxon>Aphis</taxon>
    </lineage>
</organism>
<sequence length="81" mass="9330">MKSENESQVKESRNNSEITNDAEEYLAAAKKSRAINEHDYVIPSWISHLSYGGLITLSKNFKTNIFRVERLFKKNDKATHS</sequence>
<comment type="caution">
    <text evidence="2">The sequence shown here is derived from an EMBL/GenBank/DDBJ whole genome shotgun (WGS) entry which is preliminary data.</text>
</comment>
<proteinExistence type="predicted"/>
<feature type="region of interest" description="Disordered" evidence="1">
    <location>
        <begin position="1"/>
        <end position="20"/>
    </location>
</feature>
<evidence type="ECO:0000313" key="3">
    <source>
        <dbReference type="Proteomes" id="UP000478052"/>
    </source>
</evidence>
<dbReference type="AlphaFoldDB" id="A0A6G0WH86"/>
<protein>
    <submittedName>
        <fullName evidence="2">THAP-type domain-containing protein</fullName>
    </submittedName>
</protein>
<evidence type="ECO:0000256" key="1">
    <source>
        <dbReference type="SAM" id="MobiDB-lite"/>
    </source>
</evidence>
<dbReference type="Proteomes" id="UP000478052">
    <property type="component" value="Unassembled WGS sequence"/>
</dbReference>
<accession>A0A6G0WH86</accession>
<reference evidence="2 3" key="1">
    <citation type="submission" date="2019-08" db="EMBL/GenBank/DDBJ databases">
        <title>Whole genome of Aphis craccivora.</title>
        <authorList>
            <person name="Voronova N.V."/>
            <person name="Shulinski R.S."/>
            <person name="Bandarenka Y.V."/>
            <person name="Zhorov D.G."/>
            <person name="Warner D."/>
        </authorList>
    </citation>
    <scope>NUCLEOTIDE SEQUENCE [LARGE SCALE GENOMIC DNA]</scope>
    <source>
        <strain evidence="2">180601</strain>
        <tissue evidence="2">Whole Body</tissue>
    </source>
</reference>
<dbReference type="EMBL" id="VUJU01008731">
    <property type="protein sequence ID" value="KAF0726525.1"/>
    <property type="molecule type" value="Genomic_DNA"/>
</dbReference>
<gene>
    <name evidence="2" type="ORF">FWK35_00018309</name>
</gene>